<dbReference type="InterPro" id="IPR039445">
    <property type="entry name" value="DauR-like_HTH"/>
</dbReference>
<feature type="domain" description="Transcriptional regulator DauR-like HTH" evidence="2">
    <location>
        <begin position="157"/>
        <end position="216"/>
    </location>
</feature>
<dbReference type="InterPro" id="IPR013559">
    <property type="entry name" value="YheO"/>
</dbReference>
<dbReference type="InterPro" id="IPR039446">
    <property type="entry name" value="DauR-like"/>
</dbReference>
<dbReference type="Pfam" id="PF08348">
    <property type="entry name" value="PAS_6"/>
    <property type="match status" value="1"/>
</dbReference>
<evidence type="ECO:0000313" key="3">
    <source>
        <dbReference type="EMBL" id="MFJ5428073.1"/>
    </source>
</evidence>
<evidence type="ECO:0000313" key="4">
    <source>
        <dbReference type="Proteomes" id="UP001617689"/>
    </source>
</evidence>
<comment type="caution">
    <text evidence="3">The sequence shown here is derived from an EMBL/GenBank/DDBJ whole genome shotgun (WGS) entry which is preliminary data.</text>
</comment>
<reference evidence="3 4" key="1">
    <citation type="submission" date="2024-10" db="EMBL/GenBank/DDBJ databases">
        <authorList>
            <person name="Lu C.-H."/>
        </authorList>
    </citation>
    <scope>NUCLEOTIDE SEQUENCE [LARGE SCALE GENOMIC DNA]</scope>
    <source>
        <strain evidence="3 4">22ZTDG03-2</strain>
    </source>
</reference>
<name>A0ABW8G950_9GAMM</name>
<proteinExistence type="predicted"/>
<dbReference type="EMBL" id="JBIXLL010000001">
    <property type="protein sequence ID" value="MFJ5428073.1"/>
    <property type="molecule type" value="Genomic_DNA"/>
</dbReference>
<accession>A0ABW8G950</accession>
<feature type="domain" description="YheO-like" evidence="1">
    <location>
        <begin position="10"/>
        <end position="130"/>
    </location>
</feature>
<protein>
    <submittedName>
        <fullName evidence="3">Transcriptional regulator</fullName>
    </submittedName>
</protein>
<dbReference type="RefSeq" id="WP_400394088.1">
    <property type="nucleotide sequence ID" value="NZ_JBIXLL010000001.1"/>
</dbReference>
<gene>
    <name evidence="3" type="ORF">ACIPUP_02780</name>
</gene>
<evidence type="ECO:0000259" key="2">
    <source>
        <dbReference type="Pfam" id="PF13309"/>
    </source>
</evidence>
<dbReference type="Pfam" id="PF13309">
    <property type="entry name" value="HTH_22"/>
    <property type="match status" value="1"/>
</dbReference>
<dbReference type="PANTHER" id="PTHR35568">
    <property type="entry name" value="TRANSCRIPTIONAL REGULATOR DAUR"/>
    <property type="match status" value="1"/>
</dbReference>
<keyword evidence="4" id="KW-1185">Reference proteome</keyword>
<sequence length="229" mass="24986">MKNDKTRLIEELSAVMDALSSIIGKNIEIALHDLRQPDSSVLKIINGHLSGRTTGSSLLDGPENDMGFLGIIGDESSVKNTEPAIFTHYKSISLQGKSLRSATVLFKDDTGKASLSLCFNADDSAINAARDALTLLLPSGFETKESSETGLEEKMDEIIYACLPPAGQLRTGATKKEKVEIVRKMQEKGMFIVRGGVEKAAKVLGVSRYTIYNYLDEIKKKVPENMDSK</sequence>
<dbReference type="Proteomes" id="UP001617689">
    <property type="component" value="Unassembled WGS sequence"/>
</dbReference>
<organism evidence="3 4">
    <name type="scientific">Pectobacterium actinidiae</name>
    <dbReference type="NCBI Taxonomy" id="1507808"/>
    <lineage>
        <taxon>Bacteria</taxon>
        <taxon>Pseudomonadati</taxon>
        <taxon>Pseudomonadota</taxon>
        <taxon>Gammaproteobacteria</taxon>
        <taxon>Enterobacterales</taxon>
        <taxon>Pectobacteriaceae</taxon>
        <taxon>Pectobacterium</taxon>
    </lineage>
</organism>
<evidence type="ECO:0000259" key="1">
    <source>
        <dbReference type="Pfam" id="PF08348"/>
    </source>
</evidence>
<dbReference type="PANTHER" id="PTHR35568:SF1">
    <property type="entry name" value="TRANSCRIPTIONAL REGULATOR DAUR"/>
    <property type="match status" value="1"/>
</dbReference>